<proteinExistence type="predicted"/>
<dbReference type="PROSITE" id="PS00198">
    <property type="entry name" value="4FE4S_FER_1"/>
    <property type="match status" value="2"/>
</dbReference>
<keyword evidence="1 6" id="KW-0004">4Fe-4S</keyword>
<dbReference type="EMBL" id="RHIB01000002">
    <property type="protein sequence ID" value="RNA67486.1"/>
    <property type="molecule type" value="Genomic_DNA"/>
</dbReference>
<evidence type="ECO:0000256" key="2">
    <source>
        <dbReference type="ARBA" id="ARBA00022723"/>
    </source>
</evidence>
<evidence type="ECO:0000256" key="3">
    <source>
        <dbReference type="ARBA" id="ARBA00022737"/>
    </source>
</evidence>
<evidence type="ECO:0000256" key="4">
    <source>
        <dbReference type="ARBA" id="ARBA00023004"/>
    </source>
</evidence>
<dbReference type="PANTHER" id="PTHR32479:SF17">
    <property type="entry name" value="GLYCOLATE OXIDASE IRON-SULFUR SUBUNIT"/>
    <property type="match status" value="1"/>
</dbReference>
<dbReference type="PROSITE" id="PS51379">
    <property type="entry name" value="4FE4S_FER_2"/>
    <property type="match status" value="2"/>
</dbReference>
<dbReference type="InterPro" id="IPR009051">
    <property type="entry name" value="Helical_ferredxn"/>
</dbReference>
<dbReference type="PIRSF" id="PIRSF000139">
    <property type="entry name" value="Glc_ox_4Fe-4S"/>
    <property type="match status" value="1"/>
</dbReference>
<accession>A0A3M7TPC7</accession>
<name>A0A3M7TPC7_9BACI</name>
<dbReference type="Gene3D" id="1.10.1060.10">
    <property type="entry name" value="Alpha-helical ferredoxin"/>
    <property type="match status" value="1"/>
</dbReference>
<dbReference type="Pfam" id="PF13183">
    <property type="entry name" value="Fer4_8"/>
    <property type="match status" value="1"/>
</dbReference>
<evidence type="ECO:0000256" key="1">
    <source>
        <dbReference type="ARBA" id="ARBA00022485"/>
    </source>
</evidence>
<dbReference type="RefSeq" id="WP_122898929.1">
    <property type="nucleotide sequence ID" value="NZ_RHIB01000002.1"/>
</dbReference>
<dbReference type="PANTHER" id="PTHR32479">
    <property type="entry name" value="GLYCOLATE OXIDASE IRON-SULFUR SUBUNIT"/>
    <property type="match status" value="1"/>
</dbReference>
<dbReference type="InterPro" id="IPR004017">
    <property type="entry name" value="Cys_rich_dom"/>
</dbReference>
<keyword evidence="2 6" id="KW-0479">Metal-binding</keyword>
<dbReference type="EC" id="1.1.99.14" evidence="6"/>
<keyword evidence="9" id="KW-1185">Reference proteome</keyword>
<reference evidence="8 9" key="1">
    <citation type="submission" date="2018-10" db="EMBL/GenBank/DDBJ databases">
        <title>Bacillus Keqinensis sp. nov., a moderately halophilic bacterium isolated from a saline-alkaline lake.</title>
        <authorList>
            <person name="Wang H."/>
        </authorList>
    </citation>
    <scope>NUCLEOTIDE SEQUENCE [LARGE SCALE GENOMIC DNA]</scope>
    <source>
        <strain evidence="8 9">KQ-3</strain>
    </source>
</reference>
<comment type="cofactor">
    <cofactor evidence="6">
        <name>[4Fe-4S] cluster</name>
        <dbReference type="ChEBI" id="CHEBI:49883"/>
    </cofactor>
    <text evidence="6">Binds 2 [4Fe-4S] clusters.</text>
</comment>
<keyword evidence="5 6" id="KW-0411">Iron-sulfur</keyword>
<dbReference type="Proteomes" id="UP000278746">
    <property type="component" value="Unassembled WGS sequence"/>
</dbReference>
<comment type="catalytic activity">
    <reaction evidence="6">
        <text>glycolate + A = glyoxylate + AH2</text>
        <dbReference type="Rhea" id="RHEA:21264"/>
        <dbReference type="ChEBI" id="CHEBI:13193"/>
        <dbReference type="ChEBI" id="CHEBI:17499"/>
        <dbReference type="ChEBI" id="CHEBI:29805"/>
        <dbReference type="ChEBI" id="CHEBI:36655"/>
        <dbReference type="EC" id="1.1.99.14"/>
    </reaction>
</comment>
<dbReference type="InterPro" id="IPR012257">
    <property type="entry name" value="Glc_ox_4Fe-4S"/>
</dbReference>
<evidence type="ECO:0000256" key="6">
    <source>
        <dbReference type="PIRNR" id="PIRNR000139"/>
    </source>
</evidence>
<evidence type="ECO:0000259" key="7">
    <source>
        <dbReference type="PROSITE" id="PS51379"/>
    </source>
</evidence>
<sequence>MSTQSLKELQEKIGYSYTFDCVQCGYCLPACPTYETMGKETHSPRGRINLVKMAAEGKLDLSDLRDPIEKCLGCQACVTACPTNTQYGKILEGAKEVLNEESTLPFPKKKVQDFIFNRVFPSSKWMDTIGHFTWAYQKTGLQKFARKTGLSNFAPLNLAKFEQVLPNQVSPKVRSSRKGFYPAVGKAKASVAFFKGCIMDSTFYSTNQNTISLLNHAGADVYIPDEQTCCGALHAHSGEGDSAKVLAKRNIEQFEKYDVDYVVNNAGGCGAQLVEYDHLLKNDEQWRERAISFVRKSKDISSVLFELGGLPSLVEKQEVVTYQPSCHLTHVQKVTEAPKLLAKSAPGVTFKEMDDEQKCCGSAGIYNIVNYKEAMEILDVKMAKVKPTHAATIITTNPGCLLQMKMGIQREGLEEKVRAVHLVDFLFERLPAQNSI</sequence>
<dbReference type="InterPro" id="IPR017900">
    <property type="entry name" value="4Fe4S_Fe_S_CS"/>
</dbReference>
<comment type="catalytic activity">
    <reaction evidence="6">
        <text>(R)-lactate + A = pyruvate + AH2</text>
        <dbReference type="Rhea" id="RHEA:15089"/>
        <dbReference type="ChEBI" id="CHEBI:13193"/>
        <dbReference type="ChEBI" id="CHEBI:15361"/>
        <dbReference type="ChEBI" id="CHEBI:16004"/>
        <dbReference type="ChEBI" id="CHEBI:17499"/>
    </reaction>
</comment>
<dbReference type="GO" id="GO:0051539">
    <property type="term" value="F:4 iron, 4 sulfur cluster binding"/>
    <property type="evidence" value="ECO:0007669"/>
    <property type="project" value="UniProtKB-UniRule"/>
</dbReference>
<comment type="caution">
    <text evidence="8">The sequence shown here is derived from an EMBL/GenBank/DDBJ whole genome shotgun (WGS) entry which is preliminary data.</text>
</comment>
<dbReference type="GO" id="GO:0019154">
    <property type="term" value="F:glycolate dehydrogenase activity"/>
    <property type="evidence" value="ECO:0007669"/>
    <property type="project" value="UniProtKB-EC"/>
</dbReference>
<feature type="domain" description="4Fe-4S ferredoxin-type" evidence="7">
    <location>
        <begin position="11"/>
        <end position="42"/>
    </location>
</feature>
<keyword evidence="6" id="KW-0813">Transport</keyword>
<dbReference type="InterPro" id="IPR017896">
    <property type="entry name" value="4Fe4S_Fe-S-bd"/>
</dbReference>
<comment type="function">
    <text evidence="6">Component of a complex that catalyzes the oxidation of glycolate to glyoxylate.</text>
</comment>
<feature type="domain" description="4Fe-4S ferredoxin-type" evidence="7">
    <location>
        <begin position="61"/>
        <end position="84"/>
    </location>
</feature>
<evidence type="ECO:0000313" key="8">
    <source>
        <dbReference type="EMBL" id="RNA67486.1"/>
    </source>
</evidence>
<dbReference type="OrthoDB" id="9770306at2"/>
<evidence type="ECO:0000313" key="9">
    <source>
        <dbReference type="Proteomes" id="UP000278746"/>
    </source>
</evidence>
<dbReference type="Pfam" id="PF02754">
    <property type="entry name" value="CCG"/>
    <property type="match status" value="2"/>
</dbReference>
<organism evidence="8 9">
    <name type="scientific">Alteribacter keqinensis</name>
    <dbReference type="NCBI Taxonomy" id="2483800"/>
    <lineage>
        <taxon>Bacteria</taxon>
        <taxon>Bacillati</taxon>
        <taxon>Bacillota</taxon>
        <taxon>Bacilli</taxon>
        <taxon>Bacillales</taxon>
        <taxon>Bacillaceae</taxon>
        <taxon>Alteribacter</taxon>
    </lineage>
</organism>
<keyword evidence="6" id="KW-0249">Electron transport</keyword>
<dbReference type="AlphaFoldDB" id="A0A3M7TPC7"/>
<gene>
    <name evidence="8" type="ORF">EBO34_12185</name>
</gene>
<dbReference type="GO" id="GO:0046872">
    <property type="term" value="F:metal ion binding"/>
    <property type="evidence" value="ECO:0007669"/>
    <property type="project" value="UniProtKB-UniRule"/>
</dbReference>
<keyword evidence="4 6" id="KW-0408">Iron</keyword>
<protein>
    <recommendedName>
        <fullName evidence="6">Glycolate oxidase iron-sulfur subunit</fullName>
        <ecNumber evidence="6">1.1.99.14</ecNumber>
    </recommendedName>
</protein>
<keyword evidence="3" id="KW-0677">Repeat</keyword>
<evidence type="ECO:0000256" key="5">
    <source>
        <dbReference type="ARBA" id="ARBA00023014"/>
    </source>
</evidence>
<dbReference type="SUPFAM" id="SSF46548">
    <property type="entry name" value="alpha-helical ferredoxin"/>
    <property type="match status" value="1"/>
</dbReference>